<dbReference type="Proteomes" id="UP000271098">
    <property type="component" value="Unassembled WGS sequence"/>
</dbReference>
<dbReference type="OrthoDB" id="416344at2759"/>
<dbReference type="InterPro" id="IPR029058">
    <property type="entry name" value="AB_hydrolase_fold"/>
</dbReference>
<dbReference type="Pfam" id="PF00326">
    <property type="entry name" value="Peptidase_S9"/>
    <property type="match status" value="1"/>
</dbReference>
<dbReference type="InterPro" id="IPR001375">
    <property type="entry name" value="Peptidase_S9_cat"/>
</dbReference>
<evidence type="ECO:0000313" key="3">
    <source>
        <dbReference type="EMBL" id="VDK29494.1"/>
    </source>
</evidence>
<organism evidence="3 4">
    <name type="scientific">Gongylonema pulchrum</name>
    <dbReference type="NCBI Taxonomy" id="637853"/>
    <lineage>
        <taxon>Eukaryota</taxon>
        <taxon>Metazoa</taxon>
        <taxon>Ecdysozoa</taxon>
        <taxon>Nematoda</taxon>
        <taxon>Chromadorea</taxon>
        <taxon>Rhabditida</taxon>
        <taxon>Spirurina</taxon>
        <taxon>Spiruromorpha</taxon>
        <taxon>Spiruroidea</taxon>
        <taxon>Gongylonematidae</taxon>
        <taxon>Gongylonema</taxon>
    </lineage>
</organism>
<dbReference type="AlphaFoldDB" id="A0A3P6Q9K0"/>
<dbReference type="InterPro" id="IPR002471">
    <property type="entry name" value="Pept_S9_AS"/>
</dbReference>
<sequence length="407" mass="44964">MTAKKLGENIYPVDAEIGAPLWQLADRHFATNKKGIIMNVAGKLVYKKWDGAVEKIHTPSFTSFKCLALHDNDCAFAIAAGPSSSSSVIRINLETKKVDVLRESWRSSELERCDISIPESLHFQSDGTDVQAWFYPPFSTKYKAPEGTLPPVVLLAHGGPTAYSPGTLDMRIQYFTTRGFAVCDVNYRGSSGFGTVYRNMIRRNWGIVDRDDMINAAKHLLCEKRVDPKRLCIMGCSAGGYLLLATLLKTDMFAAAASVYGVSDLVGLAQDTHKFEFGYNEQLIGKFPEEKAVYEERSPLNQCYKLYTPVAFFHGEIDTVVPVSQSEELHEALKKKGVPTSLIVFGGEGHGFRGSHANKETINGIYCFFCRILGIEPSEKSGIKIENEARVEASTKTDAMLSGDDKA</sequence>
<dbReference type="PANTHER" id="PTHR43056:SF5">
    <property type="entry name" value="PEPTIDASE S9 PROLYL OLIGOPEPTIDASE CATALYTIC DOMAIN-CONTAINING PROTEIN"/>
    <property type="match status" value="1"/>
</dbReference>
<name>A0A3P6Q9K0_9BILA</name>
<dbReference type="InterPro" id="IPR050585">
    <property type="entry name" value="Xaa-Pro_dipeptidyl-ppase/CocE"/>
</dbReference>
<gene>
    <name evidence="3" type="ORF">GPUH_LOCUS1161</name>
</gene>
<proteinExistence type="predicted"/>
<keyword evidence="1" id="KW-0378">Hydrolase</keyword>
<reference evidence="3 4" key="1">
    <citation type="submission" date="2018-11" db="EMBL/GenBank/DDBJ databases">
        <authorList>
            <consortium name="Pathogen Informatics"/>
        </authorList>
    </citation>
    <scope>NUCLEOTIDE SEQUENCE [LARGE SCALE GENOMIC DNA]</scope>
</reference>
<dbReference type="Gene3D" id="3.40.50.1820">
    <property type="entry name" value="alpha/beta hydrolase"/>
    <property type="match status" value="1"/>
</dbReference>
<evidence type="ECO:0000259" key="2">
    <source>
        <dbReference type="Pfam" id="PF00326"/>
    </source>
</evidence>
<dbReference type="GO" id="GO:0004252">
    <property type="term" value="F:serine-type endopeptidase activity"/>
    <property type="evidence" value="ECO:0007669"/>
    <property type="project" value="InterPro"/>
</dbReference>
<dbReference type="EMBL" id="UYRT01001322">
    <property type="protein sequence ID" value="VDK29494.1"/>
    <property type="molecule type" value="Genomic_DNA"/>
</dbReference>
<dbReference type="PROSITE" id="PS00708">
    <property type="entry name" value="PRO_ENDOPEP_SER"/>
    <property type="match status" value="1"/>
</dbReference>
<feature type="domain" description="Peptidase S9 prolyl oligopeptidase catalytic" evidence="2">
    <location>
        <begin position="169"/>
        <end position="374"/>
    </location>
</feature>
<dbReference type="SUPFAM" id="SSF53474">
    <property type="entry name" value="alpha/beta-Hydrolases"/>
    <property type="match status" value="1"/>
</dbReference>
<evidence type="ECO:0000256" key="1">
    <source>
        <dbReference type="ARBA" id="ARBA00022801"/>
    </source>
</evidence>
<keyword evidence="4" id="KW-1185">Reference proteome</keyword>
<protein>
    <recommendedName>
        <fullName evidence="2">Peptidase S9 prolyl oligopeptidase catalytic domain-containing protein</fullName>
    </recommendedName>
</protein>
<accession>A0A3P6Q9K0</accession>
<dbReference type="GO" id="GO:0006508">
    <property type="term" value="P:proteolysis"/>
    <property type="evidence" value="ECO:0007669"/>
    <property type="project" value="InterPro"/>
</dbReference>
<evidence type="ECO:0000313" key="4">
    <source>
        <dbReference type="Proteomes" id="UP000271098"/>
    </source>
</evidence>
<dbReference type="PANTHER" id="PTHR43056">
    <property type="entry name" value="PEPTIDASE S9 PROLYL OLIGOPEPTIDASE"/>
    <property type="match status" value="1"/>
</dbReference>